<dbReference type="InterPro" id="IPR003172">
    <property type="entry name" value="ML_dom"/>
</dbReference>
<keyword evidence="3" id="KW-0964">Secreted</keyword>
<reference evidence="6 7" key="1">
    <citation type="submission" date="2017-06" db="EMBL/GenBank/DDBJ databases">
        <title>Aedes aegypti genome working group (AGWG) sequencing and assembly.</title>
        <authorList>
            <consortium name="Aedes aegypti Genome Working Group (AGWG)"/>
            <person name="Matthews B.J."/>
        </authorList>
    </citation>
    <scope>NUCLEOTIDE SEQUENCE [LARGE SCALE GENOMIC DNA]</scope>
    <source>
        <strain evidence="6 7">LVP_AGWG</strain>
    </source>
</reference>
<dbReference type="InterPro" id="IPR014756">
    <property type="entry name" value="Ig_E-set"/>
</dbReference>
<dbReference type="EnsemblMetazoa" id="AAEL026174-RA">
    <property type="protein sequence ID" value="AAEL026174-PA"/>
    <property type="gene ID" value="AAEL026174"/>
</dbReference>
<comment type="subcellular location">
    <subcellularLocation>
        <location evidence="1">Secreted</location>
    </subcellularLocation>
</comment>
<proteinExistence type="inferred from homology"/>
<dbReference type="OrthoDB" id="6489092at2759"/>
<dbReference type="SMART" id="SM00737">
    <property type="entry name" value="ML"/>
    <property type="match status" value="1"/>
</dbReference>
<keyword evidence="4" id="KW-0732">Signal</keyword>
<dbReference type="GO" id="GO:0032367">
    <property type="term" value="P:intracellular cholesterol transport"/>
    <property type="evidence" value="ECO:0007669"/>
    <property type="project" value="InterPro"/>
</dbReference>
<reference evidence="6" key="2">
    <citation type="submission" date="2020-05" db="UniProtKB">
        <authorList>
            <consortium name="EnsemblMetazoa"/>
        </authorList>
    </citation>
    <scope>IDENTIFICATION</scope>
    <source>
        <strain evidence="6">LVP_AGWG</strain>
    </source>
</reference>
<evidence type="ECO:0000313" key="7">
    <source>
        <dbReference type="Proteomes" id="UP000008820"/>
    </source>
</evidence>
<dbReference type="GO" id="GO:0005576">
    <property type="term" value="C:extracellular region"/>
    <property type="evidence" value="ECO:0007669"/>
    <property type="project" value="UniProtKB-SubCell"/>
</dbReference>
<comment type="similarity">
    <text evidence="2">Belongs to the NPC2 family.</text>
</comment>
<accession>A0A6I8TTS9</accession>
<dbReference type="Pfam" id="PF02221">
    <property type="entry name" value="E1_DerP2_DerF2"/>
    <property type="match status" value="1"/>
</dbReference>
<keyword evidence="7" id="KW-1185">Reference proteome</keyword>
<evidence type="ECO:0000256" key="2">
    <source>
        <dbReference type="ARBA" id="ARBA00006370"/>
    </source>
</evidence>
<evidence type="ECO:0000256" key="3">
    <source>
        <dbReference type="ARBA" id="ARBA00022525"/>
    </source>
</evidence>
<dbReference type="SUPFAM" id="SSF81296">
    <property type="entry name" value="E set domains"/>
    <property type="match status" value="1"/>
</dbReference>
<feature type="domain" description="MD-2-related lipid-recognition" evidence="5">
    <location>
        <begin position="44"/>
        <end position="168"/>
    </location>
</feature>
<dbReference type="InParanoid" id="A0A6I8TTS9"/>
<dbReference type="InterPro" id="IPR033916">
    <property type="entry name" value="ML_Npc2-like"/>
</dbReference>
<dbReference type="Proteomes" id="UP000008820">
    <property type="component" value="Chromosome 1"/>
</dbReference>
<evidence type="ECO:0000256" key="1">
    <source>
        <dbReference type="ARBA" id="ARBA00004613"/>
    </source>
</evidence>
<sequence>MIVSTYIDCWPWPSVSVLLSPCGIMVKIILLVAALCATALGIDVHSCGDEYPHPTQVIVPGCNVMPCEVPNLSDFSFSVRFAPSFPTGTLAVDVSATLGDFNLPYETPDHLRDGCANIDGSCPLAAGQEVTLSGTAPVEAPLTRVTVRLRFEVTGDGGQKAVCFAADVRLI</sequence>
<dbReference type="CDD" id="cd00916">
    <property type="entry name" value="Npc2_like"/>
    <property type="match status" value="1"/>
</dbReference>
<evidence type="ECO:0000256" key="4">
    <source>
        <dbReference type="ARBA" id="ARBA00022729"/>
    </source>
</evidence>
<evidence type="ECO:0000313" key="6">
    <source>
        <dbReference type="EnsemblMetazoa" id="AAEL026174-PA"/>
    </source>
</evidence>
<gene>
    <name evidence="6" type="primary">5572679</name>
</gene>
<protein>
    <recommendedName>
        <fullName evidence="5">MD-2-related lipid-recognition domain-containing protein</fullName>
    </recommendedName>
</protein>
<organism evidence="6 7">
    <name type="scientific">Aedes aegypti</name>
    <name type="common">Yellowfever mosquito</name>
    <name type="synonym">Culex aegypti</name>
    <dbReference type="NCBI Taxonomy" id="7159"/>
    <lineage>
        <taxon>Eukaryota</taxon>
        <taxon>Metazoa</taxon>
        <taxon>Ecdysozoa</taxon>
        <taxon>Arthropoda</taxon>
        <taxon>Hexapoda</taxon>
        <taxon>Insecta</taxon>
        <taxon>Pterygota</taxon>
        <taxon>Neoptera</taxon>
        <taxon>Endopterygota</taxon>
        <taxon>Diptera</taxon>
        <taxon>Nematocera</taxon>
        <taxon>Culicoidea</taxon>
        <taxon>Culicidae</taxon>
        <taxon>Culicinae</taxon>
        <taxon>Aedini</taxon>
        <taxon>Aedes</taxon>
        <taxon>Stegomyia</taxon>
    </lineage>
</organism>
<evidence type="ECO:0000259" key="5">
    <source>
        <dbReference type="SMART" id="SM00737"/>
    </source>
</evidence>
<dbReference type="Gene3D" id="2.60.40.770">
    <property type="match status" value="1"/>
</dbReference>
<dbReference type="AlphaFoldDB" id="A0A6I8TTS9"/>
<dbReference type="FunFam" id="2.60.40.770:FF:000001">
    <property type="entry name" value="NPC intracellular cholesterol transporter 2"/>
    <property type="match status" value="1"/>
</dbReference>
<name>A0A6I8TTS9_AEDAE</name>